<sequence length="299" mass="34323">MNLIYRFIYNSKINFLIRNINFLIKGLFLNKIKIPPSGLIKLNTDSGNLKIATNQTSYLTQLLFWNGYKNFEYSEVFEKLSKNIDVFLDIGSNIGYYSLLASKSNSKIKAFAFEPALGPKYYLEKNIKLNHFQNKIESIDLAISDSTGEIDFYEVQNKKYKYLNYNLAGEGNAGTKKTSRNFKVNKVKSTTLSNFIISRSLNKIDLIKIDTEGTEAIILNSGLDEIKKLEPIIICETLFNTIESDLENIFNSLDYEFYNHTDNGLKKVETIKRIADDGIRNCFFVPKSKLHLISVFIIE</sequence>
<feature type="domain" description="Methyltransferase FkbM" evidence="1">
    <location>
        <begin position="89"/>
        <end position="255"/>
    </location>
</feature>
<dbReference type="PANTHER" id="PTHR34203:SF15">
    <property type="entry name" value="SLL1173 PROTEIN"/>
    <property type="match status" value="1"/>
</dbReference>
<dbReference type="EMBL" id="BAABBI010000001">
    <property type="protein sequence ID" value="GAA3772585.1"/>
    <property type="molecule type" value="Genomic_DNA"/>
</dbReference>
<comment type="caution">
    <text evidence="2">The sequence shown here is derived from an EMBL/GenBank/DDBJ whole genome shotgun (WGS) entry which is preliminary data.</text>
</comment>
<dbReference type="Pfam" id="PF05050">
    <property type="entry name" value="Methyltransf_21"/>
    <property type="match status" value="1"/>
</dbReference>
<reference evidence="3" key="1">
    <citation type="journal article" date="2019" name="Int. J. Syst. Evol. Microbiol.">
        <title>The Global Catalogue of Microorganisms (GCM) 10K type strain sequencing project: providing services to taxonomists for standard genome sequencing and annotation.</title>
        <authorList>
            <consortium name="The Broad Institute Genomics Platform"/>
            <consortium name="The Broad Institute Genome Sequencing Center for Infectious Disease"/>
            <person name="Wu L."/>
            <person name="Ma J."/>
        </authorList>
    </citation>
    <scope>NUCLEOTIDE SEQUENCE [LARGE SCALE GENOMIC DNA]</scope>
    <source>
        <strain evidence="3">JCM 17525</strain>
    </source>
</reference>
<accession>A0ABP7GWX2</accession>
<dbReference type="InterPro" id="IPR029063">
    <property type="entry name" value="SAM-dependent_MTases_sf"/>
</dbReference>
<dbReference type="SUPFAM" id="SSF53335">
    <property type="entry name" value="S-adenosyl-L-methionine-dependent methyltransferases"/>
    <property type="match status" value="1"/>
</dbReference>
<dbReference type="RefSeq" id="WP_344725917.1">
    <property type="nucleotide sequence ID" value="NZ_BAABBI010000001.1"/>
</dbReference>
<keyword evidence="3" id="KW-1185">Reference proteome</keyword>
<name>A0ABP7GWX2_9FLAO</name>
<dbReference type="Gene3D" id="3.40.50.150">
    <property type="entry name" value="Vaccinia Virus protein VP39"/>
    <property type="match status" value="1"/>
</dbReference>
<dbReference type="Proteomes" id="UP001501456">
    <property type="component" value="Unassembled WGS sequence"/>
</dbReference>
<gene>
    <name evidence="2" type="ORF">GCM10022271_00830</name>
</gene>
<dbReference type="NCBIfam" id="TIGR01444">
    <property type="entry name" value="fkbM_fam"/>
    <property type="match status" value="1"/>
</dbReference>
<evidence type="ECO:0000313" key="3">
    <source>
        <dbReference type="Proteomes" id="UP001501456"/>
    </source>
</evidence>
<evidence type="ECO:0000259" key="1">
    <source>
        <dbReference type="Pfam" id="PF05050"/>
    </source>
</evidence>
<dbReference type="PANTHER" id="PTHR34203">
    <property type="entry name" value="METHYLTRANSFERASE, FKBM FAMILY PROTEIN"/>
    <property type="match status" value="1"/>
</dbReference>
<evidence type="ECO:0000313" key="2">
    <source>
        <dbReference type="EMBL" id="GAA3772585.1"/>
    </source>
</evidence>
<dbReference type="InterPro" id="IPR052514">
    <property type="entry name" value="SAM-dependent_MTase"/>
</dbReference>
<dbReference type="InterPro" id="IPR006342">
    <property type="entry name" value="FkbM_mtfrase"/>
</dbReference>
<protein>
    <recommendedName>
        <fullName evidence="1">Methyltransferase FkbM domain-containing protein</fullName>
    </recommendedName>
</protein>
<organism evidence="2 3">
    <name type="scientific">Corallibacter vietnamensis</name>
    <dbReference type="NCBI Taxonomy" id="904130"/>
    <lineage>
        <taxon>Bacteria</taxon>
        <taxon>Pseudomonadati</taxon>
        <taxon>Bacteroidota</taxon>
        <taxon>Flavobacteriia</taxon>
        <taxon>Flavobacteriales</taxon>
        <taxon>Flavobacteriaceae</taxon>
        <taxon>Corallibacter</taxon>
    </lineage>
</organism>
<proteinExistence type="predicted"/>